<dbReference type="InterPro" id="IPR038717">
    <property type="entry name" value="Tc1-like_DDE_dom"/>
</dbReference>
<dbReference type="AlphaFoldDB" id="A0A0N4YNS9"/>
<dbReference type="Gene3D" id="3.30.420.10">
    <property type="entry name" value="Ribonuclease H-like superfamily/Ribonuclease H"/>
    <property type="match status" value="1"/>
</dbReference>
<dbReference type="PANTHER" id="PTHR46068">
    <property type="entry name" value="PROTEIN CBG27172"/>
    <property type="match status" value="1"/>
</dbReference>
<reference evidence="2 3" key="2">
    <citation type="submission" date="2018-11" db="EMBL/GenBank/DDBJ databases">
        <authorList>
            <consortium name="Pathogen Informatics"/>
        </authorList>
    </citation>
    <scope>NUCLEOTIDE SEQUENCE [LARGE SCALE GENOMIC DNA]</scope>
</reference>
<evidence type="ECO:0000259" key="1">
    <source>
        <dbReference type="Pfam" id="PF13358"/>
    </source>
</evidence>
<dbReference type="PANTHER" id="PTHR46068:SF1">
    <property type="entry name" value="TRANSPOSASE IS30-LIKE HTH DOMAIN-CONTAINING PROTEIN"/>
    <property type="match status" value="1"/>
</dbReference>
<organism evidence="4">
    <name type="scientific">Nippostrongylus brasiliensis</name>
    <name type="common">Rat hookworm</name>
    <dbReference type="NCBI Taxonomy" id="27835"/>
    <lineage>
        <taxon>Eukaryota</taxon>
        <taxon>Metazoa</taxon>
        <taxon>Ecdysozoa</taxon>
        <taxon>Nematoda</taxon>
        <taxon>Chromadorea</taxon>
        <taxon>Rhabditida</taxon>
        <taxon>Rhabditina</taxon>
        <taxon>Rhabditomorpha</taxon>
        <taxon>Strongyloidea</taxon>
        <taxon>Heligmosomidae</taxon>
        <taxon>Nippostrongylus</taxon>
    </lineage>
</organism>
<accession>A0A0N4YNS9</accession>
<evidence type="ECO:0000313" key="4">
    <source>
        <dbReference type="WBParaSite" id="NBR_0001889901-mRNA-1"/>
    </source>
</evidence>
<dbReference type="WBParaSite" id="NBR_0001889901-mRNA-1">
    <property type="protein sequence ID" value="NBR_0001889901-mRNA-1"/>
    <property type="gene ID" value="NBR_0001889901"/>
</dbReference>
<protein>
    <submittedName>
        <fullName evidence="4">DDE_3 domain-containing protein</fullName>
    </submittedName>
</protein>
<dbReference type="Pfam" id="PF13358">
    <property type="entry name" value="DDE_3"/>
    <property type="match status" value="1"/>
</dbReference>
<reference evidence="4" key="1">
    <citation type="submission" date="2017-02" db="UniProtKB">
        <authorList>
            <consortium name="WormBaseParasite"/>
        </authorList>
    </citation>
    <scope>IDENTIFICATION</scope>
</reference>
<dbReference type="EMBL" id="UYSL01023743">
    <property type="protein sequence ID" value="VDL82626.1"/>
    <property type="molecule type" value="Genomic_DNA"/>
</dbReference>
<evidence type="ECO:0000313" key="2">
    <source>
        <dbReference type="EMBL" id="VDL82626.1"/>
    </source>
</evidence>
<keyword evidence="3" id="KW-1185">Reference proteome</keyword>
<gene>
    <name evidence="2" type="ORF">NBR_LOCUS18900</name>
</gene>
<name>A0A0N4YNS9_NIPBR</name>
<dbReference type="STRING" id="27835.A0A0N4YNS9"/>
<feature type="domain" description="Tc1-like transposase DDE" evidence="1">
    <location>
        <begin position="167"/>
        <end position="227"/>
    </location>
</feature>
<evidence type="ECO:0000313" key="3">
    <source>
        <dbReference type="Proteomes" id="UP000271162"/>
    </source>
</evidence>
<dbReference type="GO" id="GO:0003676">
    <property type="term" value="F:nucleic acid binding"/>
    <property type="evidence" value="ECO:0007669"/>
    <property type="project" value="InterPro"/>
</dbReference>
<dbReference type="Proteomes" id="UP000271162">
    <property type="component" value="Unassembled WGS sequence"/>
</dbReference>
<sequence length="267" mass="29822">MRRKYMALLGLAIFGMVAIGTFTSNIVELDEEPQLQLVTEETPTDSLSILLVGDTGGAIVRDDECKMFAHCNGEVAHRGSAGFGNPYKTLHLEADNLKHSETIGGNWDNGRQTKIWSAKDRYCFEGCQKDQREGITSDGKTPLVFVESEVKINSQSYLKSILKKEQDSAPAHKAKAIQQWCASNFQDFISALQWPSHSPDLNPMDYAIWSILKSKACATYHKDIATLLRALEKAWEEIDEEVLRAAVEAFPERLKACIRAKGGHFEI</sequence>
<dbReference type="InterPro" id="IPR036397">
    <property type="entry name" value="RNaseH_sf"/>
</dbReference>
<proteinExistence type="predicted"/>